<keyword evidence="7" id="KW-0175">Coiled coil</keyword>
<dbReference type="Proteomes" id="UP001139125">
    <property type="component" value="Unassembled WGS sequence"/>
</dbReference>
<keyword evidence="9" id="KW-1185">Reference proteome</keyword>
<name>A0A9X2L367_9BACT</name>
<sequence>MNLQFLNPLRWKKSFLALLLTAFVVAWFAFIDSYSLKTRWDLYTEKQELKERTAELNERSEELKTKIENLDKDPALLEKIAREEYGMRKPGETVYKVKREK</sequence>
<keyword evidence="4" id="KW-1133">Transmembrane helix</keyword>
<evidence type="ECO:0000256" key="5">
    <source>
        <dbReference type="ARBA" id="ARBA00023136"/>
    </source>
</evidence>
<dbReference type="PANTHER" id="PTHR37485">
    <property type="entry name" value="CELL DIVISION PROTEIN FTSB"/>
    <property type="match status" value="1"/>
</dbReference>
<protein>
    <submittedName>
        <fullName evidence="8">Septum formation initiator family protein</fullName>
    </submittedName>
</protein>
<keyword evidence="2" id="KW-0132">Cell division</keyword>
<evidence type="ECO:0000256" key="3">
    <source>
        <dbReference type="ARBA" id="ARBA00022692"/>
    </source>
</evidence>
<dbReference type="Pfam" id="PF04977">
    <property type="entry name" value="DivIC"/>
    <property type="match status" value="1"/>
</dbReference>
<dbReference type="InterPro" id="IPR023081">
    <property type="entry name" value="Cell_div_FtsB"/>
</dbReference>
<comment type="caution">
    <text evidence="8">The sequence shown here is derived from an EMBL/GenBank/DDBJ whole genome shotgun (WGS) entry which is preliminary data.</text>
</comment>
<evidence type="ECO:0000256" key="6">
    <source>
        <dbReference type="ARBA" id="ARBA00023306"/>
    </source>
</evidence>
<evidence type="ECO:0000256" key="2">
    <source>
        <dbReference type="ARBA" id="ARBA00022618"/>
    </source>
</evidence>
<accession>A0A9X2L367</accession>
<keyword evidence="1" id="KW-1003">Cell membrane</keyword>
<dbReference type="GO" id="GO:0043093">
    <property type="term" value="P:FtsZ-dependent cytokinesis"/>
    <property type="evidence" value="ECO:0007669"/>
    <property type="project" value="TreeGrafter"/>
</dbReference>
<evidence type="ECO:0000313" key="9">
    <source>
        <dbReference type="Proteomes" id="UP001139125"/>
    </source>
</evidence>
<evidence type="ECO:0000313" key="8">
    <source>
        <dbReference type="EMBL" id="MCP9291427.1"/>
    </source>
</evidence>
<dbReference type="AlphaFoldDB" id="A0A9X2L367"/>
<organism evidence="8 9">
    <name type="scientific">Gracilimonas sediminicola</name>
    <dbReference type="NCBI Taxonomy" id="2952158"/>
    <lineage>
        <taxon>Bacteria</taxon>
        <taxon>Pseudomonadati</taxon>
        <taxon>Balneolota</taxon>
        <taxon>Balneolia</taxon>
        <taxon>Balneolales</taxon>
        <taxon>Balneolaceae</taxon>
        <taxon>Gracilimonas</taxon>
    </lineage>
</organism>
<reference evidence="8" key="1">
    <citation type="submission" date="2022-06" db="EMBL/GenBank/DDBJ databases">
        <title>Gracilimonas sp. CAU 1638 isolated from sea sediment.</title>
        <authorList>
            <person name="Kim W."/>
        </authorList>
    </citation>
    <scope>NUCLEOTIDE SEQUENCE</scope>
    <source>
        <strain evidence="8">CAU 1638</strain>
    </source>
</reference>
<keyword evidence="6" id="KW-0131">Cell cycle</keyword>
<dbReference type="EMBL" id="JANDBC010000001">
    <property type="protein sequence ID" value="MCP9291427.1"/>
    <property type="molecule type" value="Genomic_DNA"/>
</dbReference>
<gene>
    <name evidence="8" type="ORF">NM125_07510</name>
</gene>
<dbReference type="GO" id="GO:0030428">
    <property type="term" value="C:cell septum"/>
    <property type="evidence" value="ECO:0007669"/>
    <property type="project" value="TreeGrafter"/>
</dbReference>
<feature type="coiled-coil region" evidence="7">
    <location>
        <begin position="46"/>
        <end position="73"/>
    </location>
</feature>
<dbReference type="InterPro" id="IPR007060">
    <property type="entry name" value="FtsL/DivIC"/>
</dbReference>
<keyword evidence="3" id="KW-0812">Transmembrane</keyword>
<dbReference type="RefSeq" id="WP_255134294.1">
    <property type="nucleotide sequence ID" value="NZ_JANDBC010000001.1"/>
</dbReference>
<proteinExistence type="predicted"/>
<evidence type="ECO:0000256" key="7">
    <source>
        <dbReference type="SAM" id="Coils"/>
    </source>
</evidence>
<keyword evidence="5" id="KW-0472">Membrane</keyword>
<dbReference type="PANTHER" id="PTHR37485:SF1">
    <property type="entry name" value="CELL DIVISION PROTEIN FTSB"/>
    <property type="match status" value="1"/>
</dbReference>
<evidence type="ECO:0000256" key="1">
    <source>
        <dbReference type="ARBA" id="ARBA00022475"/>
    </source>
</evidence>
<evidence type="ECO:0000256" key="4">
    <source>
        <dbReference type="ARBA" id="ARBA00022989"/>
    </source>
</evidence>